<name>A0ABQ5S5S8_9CHLO</name>
<accession>A0ABQ5S5S8</accession>
<keyword evidence="2" id="KW-1185">Reference proteome</keyword>
<proteinExistence type="predicted"/>
<sequence length="227" mass="24953">MDPRAAKHPGVIGWPHFPPLQWQFPQTLVDDDGAVLEPLVRTDVLPCLSCAFAWLATMMNTALSAPAQEVQSCPTTTFWGSSLLKSLLIARGGGDLRDGSLECARKCGCDDVDSATCFLWLRELLQAAKAALPSGHVQNSSYLGPLRLLALQHLESLTKGLISGFSHIGRPWHDLNAIRKEGFPYVAILERAIRIEMQWVLPELEHLATSALRAFLECSAIVVRRDS</sequence>
<dbReference type="Proteomes" id="UP001165090">
    <property type="component" value="Unassembled WGS sequence"/>
</dbReference>
<protein>
    <submittedName>
        <fullName evidence="1">Uncharacterized protein</fullName>
    </submittedName>
</protein>
<organism evidence="1 2">
    <name type="scientific">Volvox africanus</name>
    <dbReference type="NCBI Taxonomy" id="51714"/>
    <lineage>
        <taxon>Eukaryota</taxon>
        <taxon>Viridiplantae</taxon>
        <taxon>Chlorophyta</taxon>
        <taxon>core chlorophytes</taxon>
        <taxon>Chlorophyceae</taxon>
        <taxon>CS clade</taxon>
        <taxon>Chlamydomonadales</taxon>
        <taxon>Volvocaceae</taxon>
        <taxon>Volvox</taxon>
    </lineage>
</organism>
<comment type="caution">
    <text evidence="1">The sequence shown here is derived from an EMBL/GenBank/DDBJ whole genome shotgun (WGS) entry which is preliminary data.</text>
</comment>
<dbReference type="EMBL" id="BSDZ01000021">
    <property type="protein sequence ID" value="GLI65036.1"/>
    <property type="molecule type" value="Genomic_DNA"/>
</dbReference>
<evidence type="ECO:0000313" key="2">
    <source>
        <dbReference type="Proteomes" id="UP001165090"/>
    </source>
</evidence>
<gene>
    <name evidence="1" type="ORF">VaNZ11_008449</name>
</gene>
<reference evidence="1 2" key="1">
    <citation type="journal article" date="2023" name="IScience">
        <title>Expanded male sex-determining region conserved during the evolution of homothallism in the green alga Volvox.</title>
        <authorList>
            <person name="Yamamoto K."/>
            <person name="Matsuzaki R."/>
            <person name="Mahakham W."/>
            <person name="Heman W."/>
            <person name="Sekimoto H."/>
            <person name="Kawachi M."/>
            <person name="Minakuchi Y."/>
            <person name="Toyoda A."/>
            <person name="Nozaki H."/>
        </authorList>
    </citation>
    <scope>NUCLEOTIDE SEQUENCE [LARGE SCALE GENOMIC DNA]</scope>
    <source>
        <strain evidence="1 2">NIES-4468</strain>
    </source>
</reference>
<evidence type="ECO:0000313" key="1">
    <source>
        <dbReference type="EMBL" id="GLI65036.1"/>
    </source>
</evidence>